<comment type="caution">
    <text evidence="1">The sequence shown here is derived from an EMBL/GenBank/DDBJ whole genome shotgun (WGS) entry which is preliminary data.</text>
</comment>
<keyword evidence="2" id="KW-1185">Reference proteome</keyword>
<gene>
    <name evidence="1" type="ORF">VNO77_20032</name>
</gene>
<proteinExistence type="predicted"/>
<sequence length="78" mass="8711">MLLNPDRRYKLSHCLGKPNQNHAHKVAATEPRDLIVQQHGAHPRAGTPVDWIDGFVMGALNEGLYEPCKDEMFSAMNA</sequence>
<evidence type="ECO:0000313" key="2">
    <source>
        <dbReference type="Proteomes" id="UP001367508"/>
    </source>
</evidence>
<name>A0AAN9LS17_CANGL</name>
<reference evidence="1 2" key="1">
    <citation type="submission" date="2024-01" db="EMBL/GenBank/DDBJ databases">
        <title>The genomes of 5 underutilized Papilionoideae crops provide insights into root nodulation and disease resistanc.</title>
        <authorList>
            <person name="Jiang F."/>
        </authorList>
    </citation>
    <scope>NUCLEOTIDE SEQUENCE [LARGE SCALE GENOMIC DNA]</scope>
    <source>
        <strain evidence="1">LVBAO_FW01</strain>
        <tissue evidence="1">Leaves</tissue>
    </source>
</reference>
<dbReference type="AlphaFoldDB" id="A0AAN9LS17"/>
<protein>
    <submittedName>
        <fullName evidence="1">Uncharacterized protein</fullName>
    </submittedName>
</protein>
<accession>A0AAN9LS17</accession>
<evidence type="ECO:0000313" key="1">
    <source>
        <dbReference type="EMBL" id="KAK7339369.1"/>
    </source>
</evidence>
<dbReference type="Proteomes" id="UP001367508">
    <property type="component" value="Unassembled WGS sequence"/>
</dbReference>
<organism evidence="1 2">
    <name type="scientific">Canavalia gladiata</name>
    <name type="common">Sword bean</name>
    <name type="synonym">Dolichos gladiatus</name>
    <dbReference type="NCBI Taxonomy" id="3824"/>
    <lineage>
        <taxon>Eukaryota</taxon>
        <taxon>Viridiplantae</taxon>
        <taxon>Streptophyta</taxon>
        <taxon>Embryophyta</taxon>
        <taxon>Tracheophyta</taxon>
        <taxon>Spermatophyta</taxon>
        <taxon>Magnoliopsida</taxon>
        <taxon>eudicotyledons</taxon>
        <taxon>Gunneridae</taxon>
        <taxon>Pentapetalae</taxon>
        <taxon>rosids</taxon>
        <taxon>fabids</taxon>
        <taxon>Fabales</taxon>
        <taxon>Fabaceae</taxon>
        <taxon>Papilionoideae</taxon>
        <taxon>50 kb inversion clade</taxon>
        <taxon>NPAAA clade</taxon>
        <taxon>indigoferoid/millettioid clade</taxon>
        <taxon>Phaseoleae</taxon>
        <taxon>Canavalia</taxon>
    </lineage>
</organism>
<dbReference type="EMBL" id="JAYMYQ010000004">
    <property type="protein sequence ID" value="KAK7339369.1"/>
    <property type="molecule type" value="Genomic_DNA"/>
</dbReference>